<dbReference type="AlphaFoldDB" id="A0A6J2SXX1"/>
<dbReference type="InterPro" id="IPR008914">
    <property type="entry name" value="PEBP"/>
</dbReference>
<comment type="similarity">
    <text evidence="1">Belongs to the phosphatidylethanolamine-binding protein family.</text>
</comment>
<evidence type="ECO:0000313" key="2">
    <source>
        <dbReference type="Proteomes" id="UP000504634"/>
    </source>
</evidence>
<dbReference type="FunFam" id="3.90.280.10:FF:000006">
    <property type="entry name" value="protein D3"/>
    <property type="match status" value="1"/>
</dbReference>
<accession>A0A6J2SXX1</accession>
<reference evidence="3" key="1">
    <citation type="submission" date="2025-08" db="UniProtKB">
        <authorList>
            <consortium name="RefSeq"/>
        </authorList>
    </citation>
    <scope>IDENTIFICATION</scope>
    <source>
        <strain evidence="3">11010-0011.00</strain>
        <tissue evidence="3">Whole body</tissue>
    </source>
</reference>
<dbReference type="InterPro" id="IPR001858">
    <property type="entry name" value="Phosphatidylethanolamine-bd_CS"/>
</dbReference>
<proteinExistence type="inferred from homology"/>
<dbReference type="PROSITE" id="PS01220">
    <property type="entry name" value="PBP"/>
    <property type="match status" value="1"/>
</dbReference>
<evidence type="ECO:0000313" key="3">
    <source>
        <dbReference type="RefSeq" id="XP_030369426.1"/>
    </source>
</evidence>
<dbReference type="RefSeq" id="XP_030369426.1">
    <property type="nucleotide sequence ID" value="XM_030513566.1"/>
</dbReference>
<dbReference type="InterPro" id="IPR036610">
    <property type="entry name" value="PEBP-like_sf"/>
</dbReference>
<dbReference type="PANTHER" id="PTHR11362">
    <property type="entry name" value="PHOSPHATIDYLETHANOLAMINE-BINDING PROTEIN"/>
    <property type="match status" value="1"/>
</dbReference>
<dbReference type="PANTHER" id="PTHR11362:SF82">
    <property type="entry name" value="PHOSPHATIDYLETHANOLAMINE-BINDING PROTEIN 4"/>
    <property type="match status" value="1"/>
</dbReference>
<sequence>MDTSGIIPDIIDVKPAAKAQVSYPSGVQVDLGKELTPTQVKDQPTVTWDAEAGALYTLLMVDPDAPSRADPKFREILHWAVINIPGNKVADGQVLAEYIGSGPPEGSGLHRYVFLVFKQNEKITTDKFIPKTQREGRVSVKTRDYVTKYKFGAPVAGNFYQAQYDDYVPILRGQIQ</sequence>
<dbReference type="Pfam" id="PF01161">
    <property type="entry name" value="PBP"/>
    <property type="match status" value="1"/>
</dbReference>
<gene>
    <name evidence="3" type="primary">LOC115620362</name>
</gene>
<dbReference type="Gene3D" id="3.90.280.10">
    <property type="entry name" value="PEBP-like"/>
    <property type="match status" value="1"/>
</dbReference>
<organism evidence="2 3">
    <name type="scientific">Drosophila lebanonensis</name>
    <name type="common">Fruit fly</name>
    <name type="synonym">Scaptodrosophila lebanonensis</name>
    <dbReference type="NCBI Taxonomy" id="7225"/>
    <lineage>
        <taxon>Eukaryota</taxon>
        <taxon>Metazoa</taxon>
        <taxon>Ecdysozoa</taxon>
        <taxon>Arthropoda</taxon>
        <taxon>Hexapoda</taxon>
        <taxon>Insecta</taxon>
        <taxon>Pterygota</taxon>
        <taxon>Neoptera</taxon>
        <taxon>Endopterygota</taxon>
        <taxon>Diptera</taxon>
        <taxon>Brachycera</taxon>
        <taxon>Muscomorpha</taxon>
        <taxon>Ephydroidea</taxon>
        <taxon>Drosophilidae</taxon>
        <taxon>Scaptodrosophila</taxon>
    </lineage>
</organism>
<dbReference type="Proteomes" id="UP000504634">
    <property type="component" value="Unplaced"/>
</dbReference>
<dbReference type="CDD" id="cd00866">
    <property type="entry name" value="PEBP_euk"/>
    <property type="match status" value="1"/>
</dbReference>
<dbReference type="SUPFAM" id="SSF49777">
    <property type="entry name" value="PEBP-like"/>
    <property type="match status" value="1"/>
</dbReference>
<dbReference type="InterPro" id="IPR035810">
    <property type="entry name" value="PEBP_euk"/>
</dbReference>
<dbReference type="OrthoDB" id="2506647at2759"/>
<protein>
    <submittedName>
        <fullName evidence="3">Protein D3-like</fullName>
    </submittedName>
</protein>
<keyword evidence="2" id="KW-1185">Reference proteome</keyword>
<evidence type="ECO:0000256" key="1">
    <source>
        <dbReference type="ARBA" id="ARBA00007091"/>
    </source>
</evidence>
<name>A0A6J2SXX1_DROLE</name>
<dbReference type="GeneID" id="115620362"/>